<dbReference type="Proteomes" id="UP000286806">
    <property type="component" value="Unassembled WGS sequence"/>
</dbReference>
<organism evidence="1 2">
    <name type="scientific">Sulfuriferula multivorans</name>
    <dbReference type="NCBI Taxonomy" id="1559896"/>
    <lineage>
        <taxon>Bacteria</taxon>
        <taxon>Pseudomonadati</taxon>
        <taxon>Pseudomonadota</taxon>
        <taxon>Betaproteobacteria</taxon>
        <taxon>Nitrosomonadales</taxon>
        <taxon>Sulfuricellaceae</taxon>
        <taxon>Sulfuriferula</taxon>
    </lineage>
</organism>
<protein>
    <submittedName>
        <fullName evidence="1">Uncharacterized protein</fullName>
    </submittedName>
</protein>
<reference evidence="1 2" key="1">
    <citation type="journal article" date="2019" name="Front. Microbiol.">
        <title>Genomes of Neutrophilic Sulfur-Oxidizing Chemolithoautotrophs Representing 9 Proteobacterial Species From 8 Genera.</title>
        <authorList>
            <person name="Watanabe T."/>
            <person name="Kojima H."/>
            <person name="Umezawa K."/>
            <person name="Hori C."/>
            <person name="Takasuka T.E."/>
            <person name="Kato Y."/>
            <person name="Fukui M."/>
        </authorList>
    </citation>
    <scope>NUCLEOTIDE SEQUENCE [LARGE SCALE GENOMIC DNA]</scope>
    <source>
        <strain evidence="1 2">TTN</strain>
    </source>
</reference>
<evidence type="ECO:0000313" key="1">
    <source>
        <dbReference type="EMBL" id="GCB02138.1"/>
    </source>
</evidence>
<comment type="caution">
    <text evidence="1">The sequence shown here is derived from an EMBL/GenBank/DDBJ whole genome shotgun (WGS) entry which is preliminary data.</text>
</comment>
<dbReference type="AlphaFoldDB" id="A0A401JZR3"/>
<gene>
    <name evidence="1" type="ORF">SFMTTN_2957</name>
</gene>
<sequence length="86" mass="9538">MPTSSFNPHPANWPGDARLLRYPTAQIHVSIRTRPIGRVMPIQHMRDNHALAVSIRTRPIGRVMHGFFSKAGDVIQFQSAPGQLAG</sequence>
<evidence type="ECO:0000313" key="2">
    <source>
        <dbReference type="Proteomes" id="UP000286806"/>
    </source>
</evidence>
<proteinExistence type="predicted"/>
<dbReference type="EMBL" id="BGOW01000036">
    <property type="protein sequence ID" value="GCB02138.1"/>
    <property type="molecule type" value="Genomic_DNA"/>
</dbReference>
<keyword evidence="2" id="KW-1185">Reference proteome</keyword>
<accession>A0A401JZR3</accession>
<name>A0A401JZR3_9PROT</name>